<dbReference type="RefSeq" id="XP_037889850.1">
    <property type="nucleotide sequence ID" value="XM_038033922.1"/>
</dbReference>
<dbReference type="KEGG" id="gfs:119637716"/>
<dbReference type="GeneID" id="119637716"/>
<organism evidence="5 7">
    <name type="scientific">Glossina fuscipes</name>
    <dbReference type="NCBI Taxonomy" id="7396"/>
    <lineage>
        <taxon>Eukaryota</taxon>
        <taxon>Metazoa</taxon>
        <taxon>Ecdysozoa</taxon>
        <taxon>Arthropoda</taxon>
        <taxon>Hexapoda</taxon>
        <taxon>Insecta</taxon>
        <taxon>Pterygota</taxon>
        <taxon>Neoptera</taxon>
        <taxon>Endopterygota</taxon>
        <taxon>Diptera</taxon>
        <taxon>Brachycera</taxon>
        <taxon>Muscomorpha</taxon>
        <taxon>Hippoboscoidea</taxon>
        <taxon>Glossinidae</taxon>
        <taxon>Glossina</taxon>
    </lineage>
</organism>
<dbReference type="PANTHER" id="PTHR19232">
    <property type="entry name" value="CENTROCORTIN FAMILY MEMBER"/>
    <property type="match status" value="1"/>
</dbReference>
<sequence>MTNILNSNSNNLYNMSDITCGKINHSTNSANNTSTTRTSTKANKPFCSLAYLAKSTVAINGNNDIRVVNGHSNCPAAMPNVAVTAKLTDRGSPSLPTETATIINDQQPLQWQITDTENLAQINNANVEKSPKCNGQNEVDKVADVFGIINEEDKNAHGQVDADILDVRRPWELANGSFVRRVPSSLMTTQQNALNGLASLTKLNSLDCWDYTIELECLNGPQDLQLAAELGKTLLERNKELETLLKEYKHTIEEQEQEIVYLKKHTTALREVNDSRLKVYEQLEVGIQELERANHRLLVENTSDKKHIKTLSNNTETLEGRCEELTKQLEEVRQALTAERRKNERFLAEHIKADGSDVTVVKLKHTSQKKSNEGTVDTTLPVNYDPSATAPENFSFTFQSSVAGRNANSTSIISGDGGGDHENSYNLNMACSSDGSDEIIKLVNDLESTKRAFMTEQQRCSELEEQLVAIIQENQTLQGRIAQSSTTEEMRSMHDELSVLDEVRQGQMCSRCLRSMDDRITFNDEQSSMAPTEECEEDEERSLLGLESNRDDNASEHSQAEYRHSMTIKVIPQIPDSLDLHAPGSPNPYRDLVEKYEALLEVQRSSLAHKANNGMSLAEEFQSSGEFNQAQKRMFQEAGGGPSTNGDAASSCNGSLSNAASSNAKTHKNRGRTPTEFSEAETSSSGFSDETSNKYTQTDDRPGYFLCSIGDGEDCKFSIYDDVSPIDSRFRNRPEYRELFKEIFAVLKKAAENKEEGEKLPLLDDTHPTSSVAVAASKVPPVTPANEELPVDFGDDSQSVISSAISEQSFAMSECITKLERKTAKKHINEKNQENKPPIAASISQLASSNVKQIVENGRVLTPLKREPLDYLSVGVGVKKKNRRKNRNFSNDRSESPLALPTPPRIYVGSGKKRREMRPFVDTSTASGSPSQQSQNNSPGINSRGGRNGTKYEWNGNSMIIYNRSIRGRNSVDASAGIEYRPSTVSQDLHKLKKLDLSYAEVLRRADACNQHHQQQQQLRRRSHHRH</sequence>
<protein>
    <submittedName>
        <fullName evidence="6 7">Uncharacterized protein LOC119637716 isoform X1</fullName>
    </submittedName>
</protein>
<evidence type="ECO:0000313" key="6">
    <source>
        <dbReference type="RefSeq" id="XP_037889849.1"/>
    </source>
</evidence>
<feature type="compositionally biased region" description="Low complexity" evidence="4">
    <location>
        <begin position="648"/>
        <end position="664"/>
    </location>
</feature>
<dbReference type="AlphaFoldDB" id="A0A9C6DS87"/>
<name>A0A9C6DS87_9MUSC</name>
<proteinExistence type="inferred from homology"/>
<feature type="compositionally biased region" description="Low complexity" evidence="4">
    <location>
        <begin position="927"/>
        <end position="942"/>
    </location>
</feature>
<evidence type="ECO:0000256" key="3">
    <source>
        <dbReference type="SAM" id="Coils"/>
    </source>
</evidence>
<dbReference type="RefSeq" id="XP_037889851.1">
    <property type="nucleotide sequence ID" value="XM_038033923.1"/>
</dbReference>
<evidence type="ECO:0000256" key="1">
    <source>
        <dbReference type="ARBA" id="ARBA00009019"/>
    </source>
</evidence>
<dbReference type="InterPro" id="IPR026079">
    <property type="entry name" value="CDR2"/>
</dbReference>
<gene>
    <name evidence="6 7 8" type="primary">LOC119637716</name>
</gene>
<dbReference type="RefSeq" id="XP_037889849.1">
    <property type="nucleotide sequence ID" value="XM_038033921.1"/>
</dbReference>
<feature type="compositionally biased region" description="Polar residues" evidence="4">
    <location>
        <begin position="680"/>
        <end position="696"/>
    </location>
</feature>
<keyword evidence="5" id="KW-1185">Reference proteome</keyword>
<evidence type="ECO:0000256" key="2">
    <source>
        <dbReference type="ARBA" id="ARBA00023054"/>
    </source>
</evidence>
<evidence type="ECO:0000313" key="5">
    <source>
        <dbReference type="Proteomes" id="UP000092443"/>
    </source>
</evidence>
<evidence type="ECO:0000313" key="8">
    <source>
        <dbReference type="RefSeq" id="XP_037889851.1"/>
    </source>
</evidence>
<reference evidence="6 7" key="1">
    <citation type="submission" date="2025-04" db="UniProtKB">
        <authorList>
            <consortium name="RefSeq"/>
        </authorList>
    </citation>
    <scope>IDENTIFICATION</scope>
    <source>
        <tissue evidence="6 7">Whole body pupa</tissue>
    </source>
</reference>
<dbReference type="Proteomes" id="UP000092443">
    <property type="component" value="Unplaced"/>
</dbReference>
<feature type="region of interest" description="Disordered" evidence="4">
    <location>
        <begin position="636"/>
        <end position="696"/>
    </location>
</feature>
<dbReference type="PANTHER" id="PTHR19232:SF7">
    <property type="entry name" value="CENTROCORTIN, ISOFORM A"/>
    <property type="match status" value="1"/>
</dbReference>
<feature type="region of interest" description="Disordered" evidence="4">
    <location>
        <begin position="546"/>
        <end position="565"/>
    </location>
</feature>
<comment type="similarity">
    <text evidence="1">Belongs to the CDR2 family.</text>
</comment>
<feature type="coiled-coil region" evidence="3">
    <location>
        <begin position="238"/>
        <end position="349"/>
    </location>
</feature>
<feature type="compositionally biased region" description="Basic and acidic residues" evidence="4">
    <location>
        <begin position="548"/>
        <end position="564"/>
    </location>
</feature>
<accession>A0A9C6DS87</accession>
<evidence type="ECO:0000313" key="7">
    <source>
        <dbReference type="RefSeq" id="XP_037889850.1"/>
    </source>
</evidence>
<evidence type="ECO:0000256" key="4">
    <source>
        <dbReference type="SAM" id="MobiDB-lite"/>
    </source>
</evidence>
<feature type="region of interest" description="Disordered" evidence="4">
    <location>
        <begin position="882"/>
        <end position="953"/>
    </location>
</feature>
<keyword evidence="2 3" id="KW-0175">Coiled coil</keyword>
<feature type="coiled-coil region" evidence="3">
    <location>
        <begin position="446"/>
        <end position="480"/>
    </location>
</feature>